<dbReference type="EMBL" id="CP031422">
    <property type="protein sequence ID" value="AZS39336.1"/>
    <property type="molecule type" value="Genomic_DNA"/>
</dbReference>
<dbReference type="RefSeq" id="WP_127011745.1">
    <property type="nucleotide sequence ID" value="NZ_CP031422.1"/>
</dbReference>
<accession>A0A3Q9J326</accession>
<reference evidence="1 2" key="1">
    <citation type="submission" date="2018-08" db="EMBL/GenBank/DDBJ databases">
        <title>Microbacterium oxydans strain HG3.</title>
        <authorList>
            <person name="ORTET P."/>
        </authorList>
    </citation>
    <scope>NUCLEOTIDE SEQUENCE [LARGE SCALE GENOMIC DNA]</scope>
    <source>
        <strain evidence="1 2">HG3</strain>
    </source>
</reference>
<sequence length="299" mass="32618">MSASEAVEESERGVLEANAPLAALHEAAGVSGDARMRELAAHIAFPSWPGATSATALKRAAQEAEIAAVLDEYANSARPLIRPADQERWELLVADMQRRSGEGFLADELGRSAVGASLLRARLGGRPHRAQQRGGIDCACGYAVDGVMPEKLCPECGDVLLRRWVAEERRLLRSMPEYAEEVTQVIEATAQKQAKVAQSRGDYTADEASATRRAGGRRLARLRRAHRVELATLDLRRWSSFAEMLSREARPAVRTTAAEAQKRGLGAAALTELSLLSIADTIKIAERILEKRKNSSWRV</sequence>
<evidence type="ECO:0000313" key="1">
    <source>
        <dbReference type="EMBL" id="AZS39336.1"/>
    </source>
</evidence>
<dbReference type="AlphaFoldDB" id="A0A3Q9J326"/>
<dbReference type="Proteomes" id="UP000274841">
    <property type="component" value="Chromosome"/>
</dbReference>
<proteinExistence type="predicted"/>
<dbReference type="KEGG" id="moy:CVS54_00638"/>
<name>A0A3Q9J326_9MICO</name>
<evidence type="ECO:0000313" key="2">
    <source>
        <dbReference type="Proteomes" id="UP000274841"/>
    </source>
</evidence>
<organism evidence="1 2">
    <name type="scientific">Microbacterium oxydans</name>
    <dbReference type="NCBI Taxonomy" id="82380"/>
    <lineage>
        <taxon>Bacteria</taxon>
        <taxon>Bacillati</taxon>
        <taxon>Actinomycetota</taxon>
        <taxon>Actinomycetes</taxon>
        <taxon>Micrococcales</taxon>
        <taxon>Microbacteriaceae</taxon>
        <taxon>Microbacterium</taxon>
    </lineage>
</organism>
<protein>
    <submittedName>
        <fullName evidence="1">Uncharacterized protein</fullName>
    </submittedName>
</protein>
<gene>
    <name evidence="1" type="ORF">CVS54_00638</name>
</gene>